<reference evidence="1" key="1">
    <citation type="journal article" date="2013" name="J. Plant Res.">
        <title>Effect of fungi and light on seed germination of three Opuntia species from semiarid lands of central Mexico.</title>
        <authorList>
            <person name="Delgado-Sanchez P."/>
            <person name="Jimenez-Bremont J.F."/>
            <person name="Guerrero-Gonzalez Mde L."/>
            <person name="Flores J."/>
        </authorList>
    </citation>
    <scope>NUCLEOTIDE SEQUENCE</scope>
    <source>
        <tissue evidence="1">Cladode</tissue>
    </source>
</reference>
<dbReference type="AlphaFoldDB" id="A0A7C8YLM2"/>
<proteinExistence type="predicted"/>
<dbReference type="EMBL" id="GISG01033686">
    <property type="protein sequence ID" value="MBA4621338.1"/>
    <property type="molecule type" value="Transcribed_RNA"/>
</dbReference>
<protein>
    <submittedName>
        <fullName evidence="1">Uncharacterized protein</fullName>
    </submittedName>
</protein>
<accession>A0A7C8YLM2</accession>
<organism evidence="1">
    <name type="scientific">Opuntia streptacantha</name>
    <name type="common">Prickly pear cactus</name>
    <name type="synonym">Opuntia cardona</name>
    <dbReference type="NCBI Taxonomy" id="393608"/>
    <lineage>
        <taxon>Eukaryota</taxon>
        <taxon>Viridiplantae</taxon>
        <taxon>Streptophyta</taxon>
        <taxon>Embryophyta</taxon>
        <taxon>Tracheophyta</taxon>
        <taxon>Spermatophyta</taxon>
        <taxon>Magnoliopsida</taxon>
        <taxon>eudicotyledons</taxon>
        <taxon>Gunneridae</taxon>
        <taxon>Pentapetalae</taxon>
        <taxon>Caryophyllales</taxon>
        <taxon>Cactineae</taxon>
        <taxon>Cactaceae</taxon>
        <taxon>Opuntioideae</taxon>
        <taxon>Opuntia</taxon>
    </lineage>
</organism>
<sequence length="152" mass="17774">MMMMDLISFSKVFPLLSTHLAQASVLFQMLMTLRIGKLRREGRRERVQSECVILMMVKVPRDWEACQLRWMKRGWQITCWKKIVKQRVLLRALKIRKEKTRGGEKSLIVKGSLKIILACCKLRTCHPSKATLRGQWRSTSLGPRKYKPLASM</sequence>
<reference evidence="1" key="2">
    <citation type="submission" date="2020-07" db="EMBL/GenBank/DDBJ databases">
        <authorList>
            <person name="Vera ALvarez R."/>
            <person name="Arias-Moreno D.M."/>
            <person name="Jimenez-Jacinto V."/>
            <person name="Jimenez-Bremont J.F."/>
            <person name="Swaminathan K."/>
            <person name="Moose S.P."/>
            <person name="Guerrero-Gonzalez M.L."/>
            <person name="Marino-Ramirez L."/>
            <person name="Landsman D."/>
            <person name="Rodriguez-Kessler M."/>
            <person name="Delgado-Sanchez P."/>
        </authorList>
    </citation>
    <scope>NUCLEOTIDE SEQUENCE</scope>
    <source>
        <tissue evidence="1">Cladode</tissue>
    </source>
</reference>
<evidence type="ECO:0000313" key="1">
    <source>
        <dbReference type="EMBL" id="MBA4621338.1"/>
    </source>
</evidence>
<name>A0A7C8YLM2_OPUST</name>